<dbReference type="PANTHER" id="PTHR48102">
    <property type="entry name" value="ATP-DEPENDENT CLP PROTEASE ATP-BINDING SUBUNIT CLPX-LIKE, MITOCHONDRIAL-RELATED"/>
    <property type="match status" value="1"/>
</dbReference>
<evidence type="ECO:0000259" key="6">
    <source>
        <dbReference type="SMART" id="SM01086"/>
    </source>
</evidence>
<dbReference type="EMBL" id="NMUJ01000010">
    <property type="protein sequence ID" value="OYV03312.1"/>
    <property type="molecule type" value="Genomic_DNA"/>
</dbReference>
<evidence type="ECO:0000256" key="3">
    <source>
        <dbReference type="ARBA" id="ARBA00022840"/>
    </source>
</evidence>
<evidence type="ECO:0000256" key="4">
    <source>
        <dbReference type="ARBA" id="ARBA00023186"/>
    </source>
</evidence>
<proteinExistence type="inferred from homology"/>
<dbReference type="NCBIfam" id="TIGR00390">
    <property type="entry name" value="hslU"/>
    <property type="match status" value="1"/>
</dbReference>
<dbReference type="GO" id="GO:0009376">
    <property type="term" value="C:HslUV protease complex"/>
    <property type="evidence" value="ECO:0007669"/>
    <property type="project" value="InterPro"/>
</dbReference>
<protein>
    <submittedName>
        <fullName evidence="7">HslU--HslV peptidase ATPase subunit</fullName>
    </submittedName>
</protein>
<keyword evidence="4" id="KW-0143">Chaperone</keyword>
<feature type="domain" description="Clp ATPase C-terminal" evidence="6">
    <location>
        <begin position="347"/>
        <end position="443"/>
    </location>
</feature>
<dbReference type="InterPro" id="IPR050052">
    <property type="entry name" value="ATP-dep_Clp_protease_ClpX"/>
</dbReference>
<dbReference type="InterPro" id="IPR019489">
    <property type="entry name" value="Clp_ATPase_C"/>
</dbReference>
<dbReference type="InterPro" id="IPR027417">
    <property type="entry name" value="P-loop_NTPase"/>
</dbReference>
<dbReference type="AlphaFoldDB" id="A0A257LV63"/>
<organism evidence="7 8">
    <name type="scientific">candidate division WOR-3 bacterium 4484_18</name>
    <dbReference type="NCBI Taxonomy" id="2020626"/>
    <lineage>
        <taxon>Bacteria</taxon>
        <taxon>Bacteria division WOR-3</taxon>
    </lineage>
</organism>
<comment type="similarity">
    <text evidence="1">Belongs to the ClpX chaperone family. HslU subfamily.</text>
</comment>
<evidence type="ECO:0000313" key="8">
    <source>
        <dbReference type="Proteomes" id="UP000216312"/>
    </source>
</evidence>
<dbReference type="SMART" id="SM01086">
    <property type="entry name" value="ClpB_D2-small"/>
    <property type="match status" value="1"/>
</dbReference>
<dbReference type="GO" id="GO:0005524">
    <property type="term" value="F:ATP binding"/>
    <property type="evidence" value="ECO:0007669"/>
    <property type="project" value="UniProtKB-KW"/>
</dbReference>
<dbReference type="GO" id="GO:0016887">
    <property type="term" value="F:ATP hydrolysis activity"/>
    <property type="evidence" value="ECO:0007669"/>
    <property type="project" value="InterPro"/>
</dbReference>
<dbReference type="FunFam" id="3.40.50.300:FF:000220">
    <property type="entry name" value="ATP-dependent protease ATPase subunit HslU"/>
    <property type="match status" value="1"/>
</dbReference>
<dbReference type="SUPFAM" id="SSF52540">
    <property type="entry name" value="P-loop containing nucleoside triphosphate hydrolases"/>
    <property type="match status" value="1"/>
</dbReference>
<evidence type="ECO:0000259" key="5">
    <source>
        <dbReference type="SMART" id="SM00382"/>
    </source>
</evidence>
<dbReference type="Gene3D" id="1.10.8.60">
    <property type="match status" value="1"/>
</dbReference>
<feature type="domain" description="AAA+ ATPase" evidence="5">
    <location>
        <begin position="66"/>
        <end position="344"/>
    </location>
</feature>
<dbReference type="Pfam" id="PF00004">
    <property type="entry name" value="AAA"/>
    <property type="match status" value="1"/>
</dbReference>
<keyword evidence="2" id="KW-0547">Nucleotide-binding</keyword>
<accession>A0A257LV63</accession>
<dbReference type="GO" id="GO:0051603">
    <property type="term" value="P:proteolysis involved in protein catabolic process"/>
    <property type="evidence" value="ECO:0007669"/>
    <property type="project" value="TreeGrafter"/>
</dbReference>
<keyword evidence="3" id="KW-0067">ATP-binding</keyword>
<dbReference type="NCBIfam" id="NF003544">
    <property type="entry name" value="PRK05201.1"/>
    <property type="match status" value="1"/>
</dbReference>
<gene>
    <name evidence="7" type="ORF">CGW93_01470</name>
</gene>
<evidence type="ECO:0000256" key="1">
    <source>
        <dbReference type="ARBA" id="ARBA00009771"/>
    </source>
</evidence>
<dbReference type="InterPro" id="IPR003959">
    <property type="entry name" value="ATPase_AAA_core"/>
</dbReference>
<dbReference type="Gene3D" id="3.40.50.300">
    <property type="entry name" value="P-loop containing nucleotide triphosphate hydrolases"/>
    <property type="match status" value="2"/>
</dbReference>
<comment type="caution">
    <text evidence="7">The sequence shown here is derived from an EMBL/GenBank/DDBJ whole genome shotgun (WGS) entry which is preliminary data.</text>
</comment>
<dbReference type="Proteomes" id="UP000216312">
    <property type="component" value="Unassembled WGS sequence"/>
</dbReference>
<dbReference type="GO" id="GO:0008233">
    <property type="term" value="F:peptidase activity"/>
    <property type="evidence" value="ECO:0007669"/>
    <property type="project" value="InterPro"/>
</dbReference>
<dbReference type="InterPro" id="IPR004491">
    <property type="entry name" value="HslU"/>
</dbReference>
<reference evidence="8" key="1">
    <citation type="submission" date="2017-07" db="EMBL/GenBank/DDBJ databases">
        <title>Novel pathways for hydrocarbon cycling and metabolic interdependencies in hydrothermal sediment communities.</title>
        <authorList>
            <person name="Dombrowski N."/>
            <person name="Seitz K."/>
            <person name="Teske A."/>
            <person name="Baker B."/>
        </authorList>
    </citation>
    <scope>NUCLEOTIDE SEQUENCE [LARGE SCALE GENOMIC DNA]</scope>
</reference>
<dbReference type="InterPro" id="IPR003593">
    <property type="entry name" value="AAA+_ATPase"/>
</dbReference>
<dbReference type="SMART" id="SM00382">
    <property type="entry name" value="AAA"/>
    <property type="match status" value="1"/>
</dbReference>
<name>A0A257LV63_UNCW3</name>
<sequence length="455" mass="52016">MIKYLWRSSKMKPNRLDLDHLTPSQIVSELSRYVIGQDEAKKAVAIALRNRWRRQRVEDSIREEIVPYNIILIGPTGVGKTEIARRLAKLAGAPFIKVEATKFTEVGYVGRDVESIIRELMDIAVNMVRKEMIDENFKKAESLAEDKLLNAIIRRLQEEGKEVPTKDTLKHMLREGMFDTEYIEIDTKVPPSIPMAEVFIPGMGAMEPPDELMKTLGQLLPPVRKRKKMRVPEAFRIIVQEEADKLLDKERMIEEAKRRVEETGIVFLDEVDKIVGRETVGPDVSRTGVQRDLLPLVEGTTVPTKYGLIKTDHILFIAAGAFSESKPSDLLPEFQGRFPIRVELQPLTEKEFARILVEPENALTKQYKALFKTEGVDLEFTDTAIARIAYYAALVNRETEDIGARRLYTVMFTLLKDHLYEMPHGDMKKLVITEAEVDKKLKGVVEKLEPARYIL</sequence>
<evidence type="ECO:0000256" key="2">
    <source>
        <dbReference type="ARBA" id="ARBA00022741"/>
    </source>
</evidence>
<dbReference type="Pfam" id="PF07724">
    <property type="entry name" value="AAA_2"/>
    <property type="match status" value="1"/>
</dbReference>
<dbReference type="PANTHER" id="PTHR48102:SF3">
    <property type="entry name" value="ATP-DEPENDENT PROTEASE ATPASE SUBUNIT HSLU"/>
    <property type="match status" value="1"/>
</dbReference>
<evidence type="ECO:0000313" key="7">
    <source>
        <dbReference type="EMBL" id="OYV03312.1"/>
    </source>
</evidence>